<keyword evidence="2" id="KW-0472">Membrane</keyword>
<dbReference type="Proteomes" id="UP000678228">
    <property type="component" value="Unassembled WGS sequence"/>
</dbReference>
<organism evidence="3 4">
    <name type="scientific">Halalkalibacter suaedae</name>
    <dbReference type="NCBI Taxonomy" id="2822140"/>
    <lineage>
        <taxon>Bacteria</taxon>
        <taxon>Bacillati</taxon>
        <taxon>Bacillota</taxon>
        <taxon>Bacilli</taxon>
        <taxon>Bacillales</taxon>
        <taxon>Bacillaceae</taxon>
        <taxon>Halalkalibacter</taxon>
    </lineage>
</organism>
<keyword evidence="1" id="KW-0175">Coiled coil</keyword>
<dbReference type="InterPro" id="IPR038503">
    <property type="entry name" value="SpoIIIAH_sf"/>
</dbReference>
<keyword evidence="4" id="KW-1185">Reference proteome</keyword>
<dbReference type="InterPro" id="IPR024232">
    <property type="entry name" value="SpoIIIAH"/>
</dbReference>
<gene>
    <name evidence="3" type="ORF">J7W16_14300</name>
</gene>
<keyword evidence="2" id="KW-1133">Transmembrane helix</keyword>
<comment type="caution">
    <text evidence="3">The sequence shown here is derived from an EMBL/GenBank/DDBJ whole genome shotgun (WGS) entry which is preliminary data.</text>
</comment>
<dbReference type="Gene3D" id="1.10.287.4300">
    <property type="entry name" value="Stage III sporulation protein AH-like"/>
    <property type="match status" value="1"/>
</dbReference>
<dbReference type="RefSeq" id="WP_210597995.1">
    <property type="nucleotide sequence ID" value="NZ_JAGKSQ010000005.1"/>
</dbReference>
<protein>
    <submittedName>
        <fullName evidence="3">SpoIIIAH-like family protein</fullName>
    </submittedName>
</protein>
<accession>A0A940WT77</accession>
<proteinExistence type="predicted"/>
<reference evidence="3" key="1">
    <citation type="submission" date="2021-03" db="EMBL/GenBank/DDBJ databases">
        <title>Bacillus suaedae sp. nov., isolated from Suaeda aralocaspica.</title>
        <authorList>
            <person name="Lei R.F.R."/>
        </authorList>
    </citation>
    <scope>NUCLEOTIDE SEQUENCE</scope>
    <source>
        <strain evidence="3">YZJH907-2</strain>
    </source>
</reference>
<feature type="transmembrane region" description="Helical" evidence="2">
    <location>
        <begin position="7"/>
        <end position="26"/>
    </location>
</feature>
<evidence type="ECO:0000256" key="2">
    <source>
        <dbReference type="SAM" id="Phobius"/>
    </source>
</evidence>
<name>A0A940WT77_9BACI</name>
<evidence type="ECO:0000256" key="1">
    <source>
        <dbReference type="SAM" id="Coils"/>
    </source>
</evidence>
<keyword evidence="2" id="KW-0812">Transmembrane</keyword>
<dbReference type="EMBL" id="JAGKSQ010000005">
    <property type="protein sequence ID" value="MBP3952309.1"/>
    <property type="molecule type" value="Genomic_DNA"/>
</dbReference>
<evidence type="ECO:0000313" key="4">
    <source>
        <dbReference type="Proteomes" id="UP000678228"/>
    </source>
</evidence>
<dbReference type="Pfam" id="PF12685">
    <property type="entry name" value="SpoIIIAH"/>
    <property type="match status" value="1"/>
</dbReference>
<sequence>MVLKKQTVWLLTMLSLIIVLSVYYVMPGGQSPDEIAFVGEEEESGNDANEVVVNLSEELEGEEAAEGEVAEEEAAGEEVVEDGEFGEISSISSNETFTSIRMELQANRDRLKEEFTKIRASDTASAEEKAAAHQSEADLHQLQNDEFVLEKLIIAKGFEDALVMAEEDQVRVIVQSEELTREQANEVLQLAISQLNLDLDKTKVAVGHTGANK</sequence>
<feature type="coiled-coil region" evidence="1">
    <location>
        <begin position="94"/>
        <end position="145"/>
    </location>
</feature>
<dbReference type="AlphaFoldDB" id="A0A940WT77"/>
<evidence type="ECO:0000313" key="3">
    <source>
        <dbReference type="EMBL" id="MBP3952309.1"/>
    </source>
</evidence>